<reference evidence="1 2" key="1">
    <citation type="submission" date="2012-05" db="EMBL/GenBank/DDBJ databases">
        <title>Recombination and specialization in a pathogen metapopulation.</title>
        <authorList>
            <person name="Gardiner A."/>
            <person name="Kemen E."/>
            <person name="Schultz-Larsen T."/>
            <person name="MacLean D."/>
            <person name="Van Oosterhout C."/>
            <person name="Jones J.D.G."/>
        </authorList>
    </citation>
    <scope>NUCLEOTIDE SEQUENCE [LARGE SCALE GENOMIC DNA]</scope>
    <source>
        <strain evidence="1 2">Ac Nc2</strain>
    </source>
</reference>
<dbReference type="Proteomes" id="UP000053237">
    <property type="component" value="Unassembled WGS sequence"/>
</dbReference>
<evidence type="ECO:0000313" key="1">
    <source>
        <dbReference type="EMBL" id="CCI42006.1"/>
    </source>
</evidence>
<comment type="caution">
    <text evidence="1">The sequence shown here is derived from an EMBL/GenBank/DDBJ whole genome shotgun (WGS) entry which is preliminary data.</text>
</comment>
<proteinExistence type="predicted"/>
<dbReference type="InParanoid" id="A0A024G5H4"/>
<protein>
    <submittedName>
        <fullName evidence="1">Uncharacterized protein</fullName>
    </submittedName>
</protein>
<organism evidence="1 2">
    <name type="scientific">Albugo candida</name>
    <dbReference type="NCBI Taxonomy" id="65357"/>
    <lineage>
        <taxon>Eukaryota</taxon>
        <taxon>Sar</taxon>
        <taxon>Stramenopiles</taxon>
        <taxon>Oomycota</taxon>
        <taxon>Peronosporomycetes</taxon>
        <taxon>Albuginales</taxon>
        <taxon>Albuginaceae</taxon>
        <taxon>Albugo</taxon>
    </lineage>
</organism>
<gene>
    <name evidence="1" type="ORF">BN9_027900</name>
</gene>
<name>A0A024G5H4_9STRA</name>
<keyword evidence="2" id="KW-1185">Reference proteome</keyword>
<dbReference type="AlphaFoldDB" id="A0A024G5H4"/>
<dbReference type="EMBL" id="CAIX01000028">
    <property type="protein sequence ID" value="CCI42006.1"/>
    <property type="molecule type" value="Genomic_DNA"/>
</dbReference>
<accession>A0A024G5H4</accession>
<evidence type="ECO:0000313" key="2">
    <source>
        <dbReference type="Proteomes" id="UP000053237"/>
    </source>
</evidence>
<sequence length="100" mass="11790">MCRVNHYVKLFDEYGIYAFEKYDCRVRWHISLACDQKLLRQSFQAVIVFSFLVLILARKTCGVSFTWSIPSTLEIIHSIIARHFILTFIALRYSRSSSHI</sequence>